<dbReference type="GO" id="GO:0003700">
    <property type="term" value="F:DNA-binding transcription factor activity"/>
    <property type="evidence" value="ECO:0007669"/>
    <property type="project" value="InterPro"/>
</dbReference>
<protein>
    <submittedName>
        <fullName evidence="9">CYC</fullName>
    </submittedName>
</protein>
<keyword evidence="5" id="KW-0804">Transcription</keyword>
<evidence type="ECO:0000256" key="4">
    <source>
        <dbReference type="ARBA" id="ARBA00023125"/>
    </source>
</evidence>
<dbReference type="GO" id="GO:0043565">
    <property type="term" value="F:sequence-specific DNA binding"/>
    <property type="evidence" value="ECO:0007669"/>
    <property type="project" value="TreeGrafter"/>
</dbReference>
<evidence type="ECO:0000313" key="9">
    <source>
        <dbReference type="EMBL" id="AWI97882.1"/>
    </source>
</evidence>
<keyword evidence="4" id="KW-0238">DNA-binding</keyword>
<comment type="subcellular location">
    <subcellularLocation>
        <location evidence="1">Nucleus</location>
    </subcellularLocation>
</comment>
<evidence type="ECO:0000256" key="2">
    <source>
        <dbReference type="ARBA" id="ARBA00022473"/>
    </source>
</evidence>
<feature type="domain" description="R" evidence="8">
    <location>
        <begin position="216"/>
        <end position="233"/>
    </location>
</feature>
<keyword evidence="3" id="KW-0805">Transcription regulation</keyword>
<gene>
    <name evidence="9" type="primary">CYC</name>
</gene>
<dbReference type="InterPro" id="IPR005333">
    <property type="entry name" value="Transcription_factor_TCP"/>
</dbReference>
<evidence type="ECO:0000256" key="6">
    <source>
        <dbReference type="ARBA" id="ARBA00023242"/>
    </source>
</evidence>
<keyword evidence="6" id="KW-0539">Nucleus</keyword>
<feature type="domain" description="TCP" evidence="7">
    <location>
        <begin position="88"/>
        <end position="146"/>
    </location>
</feature>
<dbReference type="EMBL" id="MG674379">
    <property type="protein sequence ID" value="AWI97882.1"/>
    <property type="molecule type" value="mRNA"/>
</dbReference>
<dbReference type="PANTHER" id="PTHR31072">
    <property type="entry name" value="TRANSCRIPTION FACTOR TCP4-RELATED"/>
    <property type="match status" value="1"/>
</dbReference>
<dbReference type="PANTHER" id="PTHR31072:SF224">
    <property type="entry name" value="TRANSCRIPTION FACTOR TCP1"/>
    <property type="match status" value="1"/>
</dbReference>
<sequence>MFSKSTYLHVPQVSPSLQSRASTSLVDLNGGEILLHNHHHHDMLSSHYLAVNAPFLEASSLYNQDAIVGLNEDPSAMANTFPRKQTVKKDRHSKIVTAQGPRDRRVRLSIGIARKFFDLQEMLGFDKPSKTLDWLLTKSKAAIKELVQAKKSGSGSAKSISSPSECEVVSAGNGETFENGSYLDVESKKKSLPLNPNYKCKEYSKDPQQSALNLAKVSRAKARARARERTREKMCIKKLNESRSMDPDLNPSNQIQPTLHCPLTNNVPAATTEDLIQESIVIKRMLKQYPSFFGFQQNLIISRDLNCNLPSPNINDNWDINSLTSQSNLCDILDQHKFMNSSSNI</sequence>
<dbReference type="Pfam" id="PF03634">
    <property type="entry name" value="TCP"/>
    <property type="match status" value="1"/>
</dbReference>
<proteinExistence type="evidence at transcript level"/>
<name>A0A2S1UFJ4_9LAMI</name>
<evidence type="ECO:0000259" key="8">
    <source>
        <dbReference type="PROSITE" id="PS51370"/>
    </source>
</evidence>
<reference evidence="9" key="1">
    <citation type="journal article" date="2018" name="Mol. Biol. Evol.">
        <title>Evolution of Darwin's peloric gloxinia (Sinningia speciosa) is caused by a null mutation in a pleiotropic TCP gene.</title>
        <authorList>
            <person name="Dong Y."/>
            <person name="Liu J."/>
            <person name="Li P.W."/>
            <person name="Li C.Q."/>
            <person name="Lu T.F."/>
            <person name="Yang X."/>
            <person name="Wang Y.Z."/>
        </authorList>
    </citation>
    <scope>NUCLEOTIDE SEQUENCE</scope>
</reference>
<evidence type="ECO:0000256" key="3">
    <source>
        <dbReference type="ARBA" id="ARBA00023015"/>
    </source>
</evidence>
<evidence type="ECO:0000259" key="7">
    <source>
        <dbReference type="PROSITE" id="PS51369"/>
    </source>
</evidence>
<dbReference type="PROSITE" id="PS51370">
    <property type="entry name" value="R"/>
    <property type="match status" value="1"/>
</dbReference>
<keyword evidence="2" id="KW-0217">Developmental protein</keyword>
<evidence type="ECO:0000256" key="1">
    <source>
        <dbReference type="ARBA" id="ARBA00004123"/>
    </source>
</evidence>
<accession>A0A2S1UFJ4</accession>
<dbReference type="AlphaFoldDB" id="A0A2S1UFJ4"/>
<dbReference type="InterPro" id="IPR017888">
    <property type="entry name" value="CYC/TB1_R_domain"/>
</dbReference>
<dbReference type="InterPro" id="IPR017887">
    <property type="entry name" value="TF_TCP_subgr"/>
</dbReference>
<dbReference type="GO" id="GO:2000032">
    <property type="term" value="P:regulation of secondary shoot formation"/>
    <property type="evidence" value="ECO:0007669"/>
    <property type="project" value="TreeGrafter"/>
</dbReference>
<evidence type="ECO:0000256" key="5">
    <source>
        <dbReference type="ARBA" id="ARBA00023163"/>
    </source>
</evidence>
<dbReference type="GO" id="GO:0005634">
    <property type="term" value="C:nucleus"/>
    <property type="evidence" value="ECO:0007669"/>
    <property type="project" value="UniProtKB-SubCell"/>
</dbReference>
<dbReference type="PROSITE" id="PS51369">
    <property type="entry name" value="TCP"/>
    <property type="match status" value="1"/>
</dbReference>
<organism evidence="9">
    <name type="scientific">Sinningia speciosa</name>
    <name type="common">Brazilian gloxinia</name>
    <dbReference type="NCBI Taxonomy" id="121486"/>
    <lineage>
        <taxon>Eukaryota</taxon>
        <taxon>Viridiplantae</taxon>
        <taxon>Streptophyta</taxon>
        <taxon>Embryophyta</taxon>
        <taxon>Tracheophyta</taxon>
        <taxon>Spermatophyta</taxon>
        <taxon>Magnoliopsida</taxon>
        <taxon>eudicotyledons</taxon>
        <taxon>Gunneridae</taxon>
        <taxon>Pentapetalae</taxon>
        <taxon>asterids</taxon>
        <taxon>lamiids</taxon>
        <taxon>Lamiales</taxon>
        <taxon>Gesneriaceae</taxon>
        <taxon>Gesnerioideae</taxon>
        <taxon>Gesnerieae</taxon>
        <taxon>Ligeriinae</taxon>
        <taxon>Sinningia</taxon>
    </lineage>
</organism>